<evidence type="ECO:0000256" key="1">
    <source>
        <dbReference type="ARBA" id="ARBA00024322"/>
    </source>
</evidence>
<dbReference type="InterPro" id="IPR000249">
    <property type="entry name" value="BMC_dom"/>
</dbReference>
<dbReference type="AlphaFoldDB" id="A0A7G6E7F2"/>
<dbReference type="EMBL" id="CP045798">
    <property type="protein sequence ID" value="QNB48006.1"/>
    <property type="molecule type" value="Genomic_DNA"/>
</dbReference>
<evidence type="ECO:0000256" key="3">
    <source>
        <dbReference type="PROSITE-ProRule" id="PRU01278"/>
    </source>
</evidence>
<protein>
    <submittedName>
        <fullName evidence="6">BMC domain-containing protein</fullName>
    </submittedName>
</protein>
<evidence type="ECO:0000256" key="4">
    <source>
        <dbReference type="SAM" id="MobiDB-lite"/>
    </source>
</evidence>
<evidence type="ECO:0000313" key="7">
    <source>
        <dbReference type="Proteomes" id="UP000515847"/>
    </source>
</evidence>
<dbReference type="CDD" id="cd07045">
    <property type="entry name" value="BMC_CcmK_like"/>
    <property type="match status" value="1"/>
</dbReference>
<reference evidence="6 7" key="1">
    <citation type="journal article" date="2019" name="Front. Microbiol.">
        <title>Thermoanaerosceptrum fracticalcis gen. nov. sp. nov., a Novel Fumarate-Fermenting Microorganism From a Deep Fractured Carbonate Aquifer of the US Great Basin.</title>
        <authorList>
            <person name="Hamilton-Brehm S.D."/>
            <person name="Stewart L.E."/>
            <person name="Zavarin M."/>
            <person name="Caldwell M."/>
            <person name="Lawson P.A."/>
            <person name="Onstott T.C."/>
            <person name="Grzymski J."/>
            <person name="Neveux I."/>
            <person name="Lollar B.S."/>
            <person name="Russell C.E."/>
            <person name="Moser D.P."/>
        </authorList>
    </citation>
    <scope>NUCLEOTIDE SEQUENCE [LARGE SCALE GENOMIC DNA]</scope>
    <source>
        <strain evidence="6 7">DRI-13</strain>
    </source>
</reference>
<evidence type="ECO:0000313" key="6">
    <source>
        <dbReference type="EMBL" id="QNB48006.1"/>
    </source>
</evidence>
<gene>
    <name evidence="6" type="ORF">BR63_18105</name>
</gene>
<feature type="domain" description="BMC" evidence="5">
    <location>
        <begin position="4"/>
        <end position="89"/>
    </location>
</feature>
<dbReference type="GO" id="GO:0031469">
    <property type="term" value="C:bacterial microcompartment"/>
    <property type="evidence" value="ECO:0007669"/>
    <property type="project" value="UniProtKB-SubCell"/>
</dbReference>
<dbReference type="SUPFAM" id="SSF143414">
    <property type="entry name" value="CcmK-like"/>
    <property type="match status" value="1"/>
</dbReference>
<dbReference type="Pfam" id="PF00936">
    <property type="entry name" value="BMC"/>
    <property type="match status" value="1"/>
</dbReference>
<organism evidence="6 7">
    <name type="scientific">Thermanaerosceptrum fracticalcis</name>
    <dbReference type="NCBI Taxonomy" id="1712410"/>
    <lineage>
        <taxon>Bacteria</taxon>
        <taxon>Bacillati</taxon>
        <taxon>Bacillota</taxon>
        <taxon>Clostridia</taxon>
        <taxon>Eubacteriales</taxon>
        <taxon>Peptococcaceae</taxon>
        <taxon>Thermanaerosceptrum</taxon>
    </lineage>
</organism>
<feature type="region of interest" description="Disordered" evidence="4">
    <location>
        <begin position="135"/>
        <end position="158"/>
    </location>
</feature>
<dbReference type="Gene3D" id="3.30.70.1710">
    <property type="match status" value="1"/>
</dbReference>
<dbReference type="InterPro" id="IPR050575">
    <property type="entry name" value="BMC_shell"/>
</dbReference>
<comment type="similarity">
    <text evidence="3">Belongs to the bacterial microcompartments protein family.</text>
</comment>
<keyword evidence="7" id="KW-1185">Reference proteome</keyword>
<dbReference type="InterPro" id="IPR044872">
    <property type="entry name" value="CcmK/CsoS1_BMC"/>
</dbReference>
<dbReference type="PANTHER" id="PTHR33941:SF11">
    <property type="entry name" value="BACTERIAL MICROCOMPARTMENT SHELL PROTEIN PDUJ"/>
    <property type="match status" value="1"/>
</dbReference>
<evidence type="ECO:0000259" key="5">
    <source>
        <dbReference type="PROSITE" id="PS51930"/>
    </source>
</evidence>
<sequence>MSRALGLIEAIGLPAAIEAADTAVKSANVKLSGYELTRGGGLVVVKLTGDVGAVKAAVAAGAAAAEKVGKVWATHVIPRPHQSTEEMVYPSTPETTGCSAGVSPTAEIPVEVPVKGEKLPESVPEPVFWAGEAKEEEQAGTIPAGEGGREKPSDRVLGPREVCNLCGDPLCPRKKGEPKMNCLHYKDKEAEA</sequence>
<proteinExistence type="inferred from homology"/>
<dbReference type="Proteomes" id="UP000515847">
    <property type="component" value="Chromosome"/>
</dbReference>
<dbReference type="SMART" id="SM00877">
    <property type="entry name" value="BMC"/>
    <property type="match status" value="1"/>
</dbReference>
<dbReference type="PROSITE" id="PS51930">
    <property type="entry name" value="BMC_2"/>
    <property type="match status" value="1"/>
</dbReference>
<dbReference type="RefSeq" id="WP_153802017.1">
    <property type="nucleotide sequence ID" value="NZ_CP045798.1"/>
</dbReference>
<feature type="compositionally biased region" description="Basic and acidic residues" evidence="4">
    <location>
        <begin position="147"/>
        <end position="158"/>
    </location>
</feature>
<dbReference type="InterPro" id="IPR037233">
    <property type="entry name" value="CcmK-like_sf"/>
</dbReference>
<dbReference type="PANTHER" id="PTHR33941">
    <property type="entry name" value="PROPANEDIOL UTILIZATION PROTEIN PDUA"/>
    <property type="match status" value="1"/>
</dbReference>
<comment type="subcellular location">
    <subcellularLocation>
        <location evidence="1">Bacterial microcompartment</location>
    </subcellularLocation>
</comment>
<accession>A0A7G6E7F2</accession>
<dbReference type="OrthoDB" id="9812608at2"/>
<evidence type="ECO:0000256" key="2">
    <source>
        <dbReference type="ARBA" id="ARBA00024446"/>
    </source>
</evidence>
<dbReference type="KEGG" id="tfr:BR63_18105"/>
<keyword evidence="2" id="KW-1283">Bacterial microcompartment</keyword>
<name>A0A7G6E7F2_THEFR</name>